<sequence>MMAKSRRIICIFRFCAILGLCLLIGGAVAIMIGYVEPRDSISIALKRHQVTVNDDGDLLISAEVINRLKDDKLKHWKLVGLITFAMGGIFLVKPVDFTAGISLLIPSCAKMCGHSTFISELNSPNEPPIKIYQQTDEENRIAGSMGAEGAPPRSPTEKMVPTVEQVTTVQPDEKKLRRTSAGNEDAMLLLEELAMIFNDSKQYLILHNVQKP</sequence>
<keyword evidence="1" id="KW-1185">Reference proteome</keyword>
<evidence type="ECO:0000313" key="2">
    <source>
        <dbReference type="WBParaSite" id="nRc.2.0.1.t42608-RA"/>
    </source>
</evidence>
<dbReference type="WBParaSite" id="nRc.2.0.1.t42608-RA">
    <property type="protein sequence ID" value="nRc.2.0.1.t42608-RA"/>
    <property type="gene ID" value="nRc.2.0.1.g42608"/>
</dbReference>
<accession>A0A915KVV4</accession>
<proteinExistence type="predicted"/>
<dbReference type="AlphaFoldDB" id="A0A915KVV4"/>
<protein>
    <submittedName>
        <fullName evidence="2">Uncharacterized protein</fullName>
    </submittedName>
</protein>
<dbReference type="Proteomes" id="UP000887565">
    <property type="component" value="Unplaced"/>
</dbReference>
<reference evidence="2" key="1">
    <citation type="submission" date="2022-11" db="UniProtKB">
        <authorList>
            <consortium name="WormBaseParasite"/>
        </authorList>
    </citation>
    <scope>IDENTIFICATION</scope>
</reference>
<evidence type="ECO:0000313" key="1">
    <source>
        <dbReference type="Proteomes" id="UP000887565"/>
    </source>
</evidence>
<organism evidence="1 2">
    <name type="scientific">Romanomermis culicivorax</name>
    <name type="common">Nematode worm</name>
    <dbReference type="NCBI Taxonomy" id="13658"/>
    <lineage>
        <taxon>Eukaryota</taxon>
        <taxon>Metazoa</taxon>
        <taxon>Ecdysozoa</taxon>
        <taxon>Nematoda</taxon>
        <taxon>Enoplea</taxon>
        <taxon>Dorylaimia</taxon>
        <taxon>Mermithida</taxon>
        <taxon>Mermithoidea</taxon>
        <taxon>Mermithidae</taxon>
        <taxon>Romanomermis</taxon>
    </lineage>
</organism>
<name>A0A915KVV4_ROMCU</name>